<keyword evidence="5" id="KW-1278">Translocase</keyword>
<dbReference type="AlphaFoldDB" id="A0A3G3C782"/>
<name>A0A3G3C782_9CUCU</name>
<evidence type="ECO:0000313" key="12">
    <source>
        <dbReference type="EMBL" id="AYP72694.1"/>
    </source>
</evidence>
<evidence type="ECO:0000256" key="7">
    <source>
        <dbReference type="ARBA" id="ARBA00023027"/>
    </source>
</evidence>
<reference evidence="12" key="1">
    <citation type="submission" date="2016-09" db="EMBL/GenBank/DDBJ databases">
        <authorList>
            <person name="song N."/>
        </authorList>
    </citation>
    <scope>NUCLEOTIDE SEQUENCE</scope>
</reference>
<keyword evidence="4 11" id="KW-0812">Transmembrane</keyword>
<proteinExistence type="inferred from homology"/>
<keyword evidence="8 11" id="KW-0472">Membrane</keyword>
<protein>
    <recommendedName>
        <fullName evidence="3">NADH-ubiquinone oxidoreductase chain 4L</fullName>
    </recommendedName>
    <alternativeName>
        <fullName evidence="9">NADH dehydrogenase subunit 4L</fullName>
    </alternativeName>
</protein>
<feature type="transmembrane region" description="Helical" evidence="11">
    <location>
        <begin position="6"/>
        <end position="22"/>
    </location>
</feature>
<feature type="transmembrane region" description="Helical" evidence="11">
    <location>
        <begin position="54"/>
        <end position="79"/>
    </location>
</feature>
<evidence type="ECO:0000256" key="9">
    <source>
        <dbReference type="ARBA" id="ARBA00031586"/>
    </source>
</evidence>
<reference evidence="12" key="2">
    <citation type="journal article" date="2018" name="Mitochondrial DNA A DNA Mapp Seq Anal">
        <title>Reconstruction of mitogenomes by NGS and phylogenetic implications for leaf beetles.</title>
        <authorList>
            <person name="Song N."/>
            <person name="Yin X."/>
            <person name="Zhao X."/>
            <person name="Chen J."/>
            <person name="Yin J."/>
        </authorList>
    </citation>
    <scope>NUCLEOTIDE SEQUENCE</scope>
</reference>
<dbReference type="GO" id="GO:0008137">
    <property type="term" value="F:NADH dehydrogenase (ubiquinone) activity"/>
    <property type="evidence" value="ECO:0007669"/>
    <property type="project" value="UniProtKB-EC"/>
</dbReference>
<gene>
    <name evidence="12" type="primary">ND4L</name>
</gene>
<accession>A0A3G3C782</accession>
<dbReference type="EMBL" id="KY039111">
    <property type="protein sequence ID" value="AYP72694.1"/>
    <property type="molecule type" value="Genomic_DNA"/>
</dbReference>
<keyword evidence="7" id="KW-0520">NAD</keyword>
<dbReference type="Pfam" id="PF00420">
    <property type="entry name" value="Oxidored_q2"/>
    <property type="match status" value="1"/>
</dbReference>
<evidence type="ECO:0000256" key="10">
    <source>
        <dbReference type="ARBA" id="ARBA00049551"/>
    </source>
</evidence>
<evidence type="ECO:0000256" key="2">
    <source>
        <dbReference type="ARBA" id="ARBA00010519"/>
    </source>
</evidence>
<evidence type="ECO:0000256" key="1">
    <source>
        <dbReference type="ARBA" id="ARBA00004141"/>
    </source>
</evidence>
<evidence type="ECO:0000256" key="8">
    <source>
        <dbReference type="ARBA" id="ARBA00023136"/>
    </source>
</evidence>
<dbReference type="InterPro" id="IPR039428">
    <property type="entry name" value="NUOK/Mnh_C1-like"/>
</dbReference>
<evidence type="ECO:0000256" key="4">
    <source>
        <dbReference type="ARBA" id="ARBA00022692"/>
    </source>
</evidence>
<evidence type="ECO:0000256" key="5">
    <source>
        <dbReference type="ARBA" id="ARBA00022967"/>
    </source>
</evidence>
<geneLocation type="mitochondrion" evidence="12"/>
<comment type="subcellular location">
    <subcellularLocation>
        <location evidence="1">Membrane</location>
        <topology evidence="1">Multi-pass membrane protein</topology>
    </subcellularLocation>
</comment>
<organism evidence="12">
    <name type="scientific">Chrysodinopsis sp. EMHAU-1507081</name>
    <dbReference type="NCBI Taxonomy" id="2480059"/>
    <lineage>
        <taxon>Eukaryota</taxon>
        <taxon>Metazoa</taxon>
        <taxon>Ecdysozoa</taxon>
        <taxon>Arthropoda</taxon>
        <taxon>Hexapoda</taxon>
        <taxon>Insecta</taxon>
        <taxon>Pterygota</taxon>
        <taxon>Neoptera</taxon>
        <taxon>Endopterygota</taxon>
        <taxon>Coleoptera</taxon>
        <taxon>Polyphaga</taxon>
        <taxon>Cucujiformia</taxon>
        <taxon>Chrysomeloidea</taxon>
        <taxon>Chrysomelidae</taxon>
        <taxon>Eumolpinae</taxon>
        <taxon>Chrysodinopsis</taxon>
    </lineage>
</organism>
<comment type="similarity">
    <text evidence="2">Belongs to the complex I subunit 4L family.</text>
</comment>
<keyword evidence="6 11" id="KW-1133">Transmembrane helix</keyword>
<dbReference type="GO" id="GO:0016020">
    <property type="term" value="C:membrane"/>
    <property type="evidence" value="ECO:0007669"/>
    <property type="project" value="UniProtKB-SubCell"/>
</dbReference>
<comment type="catalytic activity">
    <reaction evidence="10">
        <text>a ubiquinone + NADH + 5 H(+)(in) = a ubiquinol + NAD(+) + 4 H(+)(out)</text>
        <dbReference type="Rhea" id="RHEA:29091"/>
        <dbReference type="Rhea" id="RHEA-COMP:9565"/>
        <dbReference type="Rhea" id="RHEA-COMP:9566"/>
        <dbReference type="ChEBI" id="CHEBI:15378"/>
        <dbReference type="ChEBI" id="CHEBI:16389"/>
        <dbReference type="ChEBI" id="CHEBI:17976"/>
        <dbReference type="ChEBI" id="CHEBI:57540"/>
        <dbReference type="ChEBI" id="CHEBI:57945"/>
        <dbReference type="EC" id="7.1.1.2"/>
    </reaction>
</comment>
<evidence type="ECO:0000256" key="11">
    <source>
        <dbReference type="SAM" id="Phobius"/>
    </source>
</evidence>
<dbReference type="Gene3D" id="1.10.287.3510">
    <property type="match status" value="1"/>
</dbReference>
<evidence type="ECO:0000256" key="3">
    <source>
        <dbReference type="ARBA" id="ARBA00016612"/>
    </source>
</evidence>
<feature type="transmembrane region" description="Helical" evidence="11">
    <location>
        <begin position="29"/>
        <end position="48"/>
    </location>
</feature>
<sequence>MVISILIVYMFFSGLVVFCMNFKHLLVMLLGLEFLVLSLFLSIFNFYSLFNYDFFFILVYLVMTVSEGALALGLLVSMIRSHGNDYMLSFSFLW</sequence>
<evidence type="ECO:0000256" key="6">
    <source>
        <dbReference type="ARBA" id="ARBA00022989"/>
    </source>
</evidence>
<keyword evidence="12" id="KW-0496">Mitochondrion</keyword>